<dbReference type="InterPro" id="IPR001296">
    <property type="entry name" value="Glyco_trans_1"/>
</dbReference>
<proteinExistence type="predicted"/>
<protein>
    <submittedName>
        <fullName evidence="4">Glycosyltransferase involved in cell wall biosynthesis</fullName>
    </submittedName>
</protein>
<dbReference type="PANTHER" id="PTHR12526:SF636">
    <property type="entry name" value="BLL3647 PROTEIN"/>
    <property type="match status" value="1"/>
</dbReference>
<name>A0ABT2ELU0_9BACT</name>
<evidence type="ECO:0000313" key="4">
    <source>
        <dbReference type="EMBL" id="MCS3918916.1"/>
    </source>
</evidence>
<dbReference type="Proteomes" id="UP001204798">
    <property type="component" value="Unassembled WGS sequence"/>
</dbReference>
<evidence type="ECO:0000259" key="2">
    <source>
        <dbReference type="Pfam" id="PF00534"/>
    </source>
</evidence>
<dbReference type="SUPFAM" id="SSF53756">
    <property type="entry name" value="UDP-Glycosyltransferase/glycogen phosphorylase"/>
    <property type="match status" value="1"/>
</dbReference>
<evidence type="ECO:0000313" key="5">
    <source>
        <dbReference type="Proteomes" id="UP001204798"/>
    </source>
</evidence>
<dbReference type="Gene3D" id="3.40.50.2000">
    <property type="entry name" value="Glycogen Phosphorylase B"/>
    <property type="match status" value="2"/>
</dbReference>
<feature type="domain" description="Glycosyl transferase family 1" evidence="2">
    <location>
        <begin position="191"/>
        <end position="358"/>
    </location>
</feature>
<reference evidence="4 5" key="1">
    <citation type="submission" date="2022-08" db="EMBL/GenBank/DDBJ databases">
        <title>Bacterial and archaeal communities from various locations to study Microbial Dark Matter (Phase II).</title>
        <authorList>
            <person name="Stepanauskas R."/>
        </authorList>
    </citation>
    <scope>NUCLEOTIDE SEQUENCE [LARGE SCALE GENOMIC DNA]</scope>
    <source>
        <strain evidence="4 5">PD1</strain>
    </source>
</reference>
<dbReference type="InterPro" id="IPR028098">
    <property type="entry name" value="Glyco_trans_4-like_N"/>
</dbReference>
<organism evidence="4 5">
    <name type="scientific">Candidatus Fervidibacter sacchari</name>
    <dbReference type="NCBI Taxonomy" id="1448929"/>
    <lineage>
        <taxon>Bacteria</taxon>
        <taxon>Candidatus Fervidibacterota</taxon>
        <taxon>Candidatus Fervidibacter</taxon>
    </lineage>
</organism>
<keyword evidence="5" id="KW-1185">Reference proteome</keyword>
<dbReference type="CDD" id="cd03801">
    <property type="entry name" value="GT4_PimA-like"/>
    <property type="match status" value="1"/>
</dbReference>
<dbReference type="Pfam" id="PF00534">
    <property type="entry name" value="Glycos_transf_1"/>
    <property type="match status" value="1"/>
</dbReference>
<dbReference type="PANTHER" id="PTHR12526">
    <property type="entry name" value="GLYCOSYLTRANSFERASE"/>
    <property type="match status" value="1"/>
</dbReference>
<gene>
    <name evidence="4" type="ORF">M2350_001316</name>
</gene>
<keyword evidence="1" id="KW-0472">Membrane</keyword>
<feature type="domain" description="Glycosyltransferase subfamily 4-like N-terminal" evidence="3">
    <location>
        <begin position="47"/>
        <end position="185"/>
    </location>
</feature>
<dbReference type="Pfam" id="PF13439">
    <property type="entry name" value="Glyco_transf_4"/>
    <property type="match status" value="1"/>
</dbReference>
<sequence>MKVCFLGGARYSQPLDAASEKKWRLLSGLGEMFVIGFSQDIRPRRFTQHAHFYLLPKFPLPVFRYLAMFTIGPALAFWLILRHGVRVLVAQSPYEGFAAAIAKVLARLVGLQVVLIVENHGDFEVSLFLQRRVRCRRLYRWLMRRTARFALRHANLLRAVSNSTRKQLETWSPGKTIVQFPTWTDIEAFLKAGENEKARKPVILYAGVLTPLKGIHHLIRAFARVVQEFPEAWLEIVGRDENPEYAEELRREVVRLGLNGLVSFVGEVSQVELANRMRHSCVFVLPTYSEGLPRVVFEAMATGVPVIATAVSGIPEIVKDGITGFLVPPGDEEALAERLRWVLKHPQEAEAMGRRAREFARSFFSSETYLSGYKRLFEMAEEVLKSP</sequence>
<dbReference type="RefSeq" id="WP_259094978.1">
    <property type="nucleotide sequence ID" value="NZ_CP130454.1"/>
</dbReference>
<keyword evidence="1" id="KW-1133">Transmembrane helix</keyword>
<feature type="transmembrane region" description="Helical" evidence="1">
    <location>
        <begin position="62"/>
        <end position="81"/>
    </location>
</feature>
<keyword evidence="1" id="KW-0812">Transmembrane</keyword>
<comment type="caution">
    <text evidence="4">The sequence shown here is derived from an EMBL/GenBank/DDBJ whole genome shotgun (WGS) entry which is preliminary data.</text>
</comment>
<dbReference type="EMBL" id="JANUCP010000002">
    <property type="protein sequence ID" value="MCS3918916.1"/>
    <property type="molecule type" value="Genomic_DNA"/>
</dbReference>
<accession>A0ABT2ELU0</accession>
<evidence type="ECO:0000259" key="3">
    <source>
        <dbReference type="Pfam" id="PF13439"/>
    </source>
</evidence>
<evidence type="ECO:0000256" key="1">
    <source>
        <dbReference type="SAM" id="Phobius"/>
    </source>
</evidence>